<evidence type="ECO:0000256" key="6">
    <source>
        <dbReference type="RuleBase" id="RU003540"/>
    </source>
</evidence>
<dbReference type="Pfam" id="PF00191">
    <property type="entry name" value="Annexin"/>
    <property type="match status" value="3"/>
</dbReference>
<dbReference type="PANTHER" id="PTHR10502">
    <property type="entry name" value="ANNEXIN"/>
    <property type="match status" value="1"/>
</dbReference>
<dbReference type="EMBL" id="LWCA01000032">
    <property type="protein sequence ID" value="OAF71675.1"/>
    <property type="molecule type" value="Genomic_DNA"/>
</dbReference>
<dbReference type="InterPro" id="IPR018502">
    <property type="entry name" value="Annexin_repeat"/>
</dbReference>
<dbReference type="FunFam" id="1.10.220.10:FF:000002">
    <property type="entry name" value="Annexin"/>
    <property type="match status" value="1"/>
</dbReference>
<dbReference type="PANTHER" id="PTHR10502:SF233">
    <property type="entry name" value="ANNEXIN B9"/>
    <property type="match status" value="1"/>
</dbReference>
<evidence type="ECO:0000313" key="7">
    <source>
        <dbReference type="EMBL" id="OAF71675.1"/>
    </source>
</evidence>
<evidence type="ECO:0000256" key="2">
    <source>
        <dbReference type="ARBA" id="ARBA00022737"/>
    </source>
</evidence>
<proteinExistence type="inferred from homology"/>
<name>A0A177BBV0_9BILA</name>
<accession>A0A177BBV0</accession>
<dbReference type="Proteomes" id="UP000078046">
    <property type="component" value="Unassembled WGS sequence"/>
</dbReference>
<keyword evidence="4 6" id="KW-0041">Annexin</keyword>
<protein>
    <recommendedName>
        <fullName evidence="6">Annexin</fullName>
    </recommendedName>
</protein>
<dbReference type="PRINTS" id="PR00196">
    <property type="entry name" value="ANNEXIN"/>
</dbReference>
<dbReference type="GO" id="GO:0032509">
    <property type="term" value="P:endosome transport via multivesicular body sorting pathway"/>
    <property type="evidence" value="ECO:0007669"/>
    <property type="project" value="TreeGrafter"/>
</dbReference>
<dbReference type="GO" id="GO:0001786">
    <property type="term" value="F:phosphatidylserine binding"/>
    <property type="evidence" value="ECO:0007669"/>
    <property type="project" value="TreeGrafter"/>
</dbReference>
<keyword evidence="3 6" id="KW-0106">Calcium</keyword>
<evidence type="ECO:0000256" key="1">
    <source>
        <dbReference type="ARBA" id="ARBA00007831"/>
    </source>
</evidence>
<keyword evidence="5 6" id="KW-0111">Calcium/phospholipid-binding</keyword>
<evidence type="ECO:0000313" key="8">
    <source>
        <dbReference type="Proteomes" id="UP000078046"/>
    </source>
</evidence>
<dbReference type="AlphaFoldDB" id="A0A177BBV0"/>
<comment type="caution">
    <text evidence="7">The sequence shown here is derived from an EMBL/GenBank/DDBJ whole genome shotgun (WGS) entry which is preliminary data.</text>
</comment>
<dbReference type="PROSITE" id="PS51897">
    <property type="entry name" value="ANNEXIN_2"/>
    <property type="match status" value="3"/>
</dbReference>
<dbReference type="GO" id="GO:0005634">
    <property type="term" value="C:nucleus"/>
    <property type="evidence" value="ECO:0007669"/>
    <property type="project" value="TreeGrafter"/>
</dbReference>
<evidence type="ECO:0000256" key="4">
    <source>
        <dbReference type="ARBA" id="ARBA00023216"/>
    </source>
</evidence>
<dbReference type="SUPFAM" id="SSF47874">
    <property type="entry name" value="Annexin"/>
    <property type="match status" value="1"/>
</dbReference>
<organism evidence="7 8">
    <name type="scientific">Intoshia linei</name>
    <dbReference type="NCBI Taxonomy" id="1819745"/>
    <lineage>
        <taxon>Eukaryota</taxon>
        <taxon>Metazoa</taxon>
        <taxon>Spiralia</taxon>
        <taxon>Lophotrochozoa</taxon>
        <taxon>Mesozoa</taxon>
        <taxon>Orthonectida</taxon>
        <taxon>Rhopaluridae</taxon>
        <taxon>Intoshia</taxon>
    </lineage>
</organism>
<dbReference type="InterPro" id="IPR001464">
    <property type="entry name" value="Annexin"/>
</dbReference>
<dbReference type="GO" id="GO:0005509">
    <property type="term" value="F:calcium ion binding"/>
    <property type="evidence" value="ECO:0007669"/>
    <property type="project" value="InterPro"/>
</dbReference>
<sequence>MKIWLNISKESSEQSFDATADSAKIYEACQGLGTNEAKIISILCNRPKDHIIKIVKTYESVYGKSLKDVLKSEISGCFLELMQQIIMATKNHHAYVIHNAIKDKELPAVIEVLVQSEEKSILELKKFYKIVYGKDLESEVLSICNSKDLKRLLKSLLIGFRDNTVDASRAIEDAKAIFEAGEDRMGTDELAIHAILATRSYNHIRLIDNEYKILKSHGLHYAIKNEMSGDLRVGYNLIVAYAVSKGEFFSRRIKKSIRFLGTNEKMLIRNLVYMREQDIELTKIEYKNLYGTSLWKDVSGDVSGDFSASIKALLK</sequence>
<comment type="domain">
    <text evidence="6">A pair of annexin repeats may form one binding site for calcium and phospholipid.</text>
</comment>
<dbReference type="Gene3D" id="1.10.220.10">
    <property type="entry name" value="Annexin"/>
    <property type="match status" value="4"/>
</dbReference>
<dbReference type="OrthoDB" id="37886at2759"/>
<evidence type="ECO:0000256" key="3">
    <source>
        <dbReference type="ARBA" id="ARBA00022837"/>
    </source>
</evidence>
<dbReference type="GO" id="GO:0005886">
    <property type="term" value="C:plasma membrane"/>
    <property type="evidence" value="ECO:0007669"/>
    <property type="project" value="TreeGrafter"/>
</dbReference>
<keyword evidence="8" id="KW-1185">Reference proteome</keyword>
<dbReference type="GO" id="GO:0005737">
    <property type="term" value="C:cytoplasm"/>
    <property type="evidence" value="ECO:0007669"/>
    <property type="project" value="TreeGrafter"/>
</dbReference>
<dbReference type="SMART" id="SM00335">
    <property type="entry name" value="ANX"/>
    <property type="match status" value="3"/>
</dbReference>
<dbReference type="GO" id="GO:0012506">
    <property type="term" value="C:vesicle membrane"/>
    <property type="evidence" value="ECO:0007669"/>
    <property type="project" value="TreeGrafter"/>
</dbReference>
<dbReference type="PROSITE" id="PS00223">
    <property type="entry name" value="ANNEXIN_1"/>
    <property type="match status" value="1"/>
</dbReference>
<gene>
    <name evidence="7" type="ORF">A3Q56_00562</name>
</gene>
<comment type="similarity">
    <text evidence="1 6">Belongs to the annexin family.</text>
</comment>
<dbReference type="InterPro" id="IPR018252">
    <property type="entry name" value="Annexin_repeat_CS"/>
</dbReference>
<reference evidence="7 8" key="1">
    <citation type="submission" date="2016-04" db="EMBL/GenBank/DDBJ databases">
        <title>The genome of Intoshia linei affirms orthonectids as highly simplified spiralians.</title>
        <authorList>
            <person name="Mikhailov K.V."/>
            <person name="Slusarev G.S."/>
            <person name="Nikitin M.A."/>
            <person name="Logacheva M.D."/>
            <person name="Penin A."/>
            <person name="Aleoshin V."/>
            <person name="Panchin Y.V."/>
        </authorList>
    </citation>
    <scope>NUCLEOTIDE SEQUENCE [LARGE SCALE GENOMIC DNA]</scope>
    <source>
        <strain evidence="7">Intl2013</strain>
        <tissue evidence="7">Whole animal</tissue>
    </source>
</reference>
<dbReference type="InterPro" id="IPR037104">
    <property type="entry name" value="Annexin_sf"/>
</dbReference>
<dbReference type="GO" id="GO:0005544">
    <property type="term" value="F:calcium-dependent phospholipid binding"/>
    <property type="evidence" value="ECO:0007669"/>
    <property type="project" value="UniProtKB-KW"/>
</dbReference>
<keyword evidence="2 6" id="KW-0677">Repeat</keyword>
<evidence type="ECO:0000256" key="5">
    <source>
        <dbReference type="ARBA" id="ARBA00023302"/>
    </source>
</evidence>